<feature type="region of interest" description="Disordered" evidence="8">
    <location>
        <begin position="203"/>
        <end position="225"/>
    </location>
</feature>
<feature type="chain" id="PRO_5034059755" description="superoxide dismutase" evidence="10">
    <location>
        <begin position="21"/>
        <end position="556"/>
    </location>
</feature>
<dbReference type="SUPFAM" id="SSF49329">
    <property type="entry name" value="Cu,Zn superoxide dismutase-like"/>
    <property type="match status" value="1"/>
</dbReference>
<dbReference type="Proteomes" id="UP000566819">
    <property type="component" value="Unassembled WGS sequence"/>
</dbReference>
<keyword evidence="9" id="KW-0472">Membrane</keyword>
<gene>
    <name evidence="11" type="ORF">G7Y89_g12219</name>
</gene>
<evidence type="ECO:0000256" key="7">
    <source>
        <dbReference type="ARBA" id="ARBA00049204"/>
    </source>
</evidence>
<evidence type="ECO:0000256" key="8">
    <source>
        <dbReference type="SAM" id="MobiDB-lite"/>
    </source>
</evidence>
<keyword evidence="10" id="KW-0732">Signal</keyword>
<evidence type="ECO:0000256" key="6">
    <source>
        <dbReference type="ARBA" id="ARBA00022862"/>
    </source>
</evidence>
<proteinExistence type="inferred from homology"/>
<evidence type="ECO:0000256" key="2">
    <source>
        <dbReference type="ARBA" id="ARBA00004613"/>
    </source>
</evidence>
<dbReference type="InterPro" id="IPR036423">
    <property type="entry name" value="SOD-like_Cu/Zn_dom_sf"/>
</dbReference>
<evidence type="ECO:0000256" key="9">
    <source>
        <dbReference type="SAM" id="Phobius"/>
    </source>
</evidence>
<keyword evidence="9" id="KW-1133">Transmembrane helix</keyword>
<evidence type="ECO:0000313" key="12">
    <source>
        <dbReference type="Proteomes" id="UP000566819"/>
    </source>
</evidence>
<evidence type="ECO:0000256" key="1">
    <source>
        <dbReference type="ARBA" id="ARBA00004196"/>
    </source>
</evidence>
<comment type="catalytic activity">
    <reaction evidence="7">
        <text>2 superoxide + 2 H(+) = H2O2 + O2</text>
        <dbReference type="Rhea" id="RHEA:20696"/>
        <dbReference type="ChEBI" id="CHEBI:15378"/>
        <dbReference type="ChEBI" id="CHEBI:15379"/>
        <dbReference type="ChEBI" id="CHEBI:16240"/>
        <dbReference type="ChEBI" id="CHEBI:18421"/>
        <dbReference type="EC" id="1.15.1.1"/>
    </reaction>
</comment>
<comment type="caution">
    <text evidence="11">The sequence shown here is derived from an EMBL/GenBank/DDBJ whole genome shotgun (WGS) entry which is preliminary data.</text>
</comment>
<organism evidence="11 12">
    <name type="scientific">Cudoniella acicularis</name>
    <dbReference type="NCBI Taxonomy" id="354080"/>
    <lineage>
        <taxon>Eukaryota</taxon>
        <taxon>Fungi</taxon>
        <taxon>Dikarya</taxon>
        <taxon>Ascomycota</taxon>
        <taxon>Pezizomycotina</taxon>
        <taxon>Leotiomycetes</taxon>
        <taxon>Helotiales</taxon>
        <taxon>Tricladiaceae</taxon>
        <taxon>Cudoniella</taxon>
    </lineage>
</organism>
<accession>A0A8H4RBT9</accession>
<evidence type="ECO:0000256" key="10">
    <source>
        <dbReference type="SAM" id="SignalP"/>
    </source>
</evidence>
<dbReference type="EMBL" id="JAAMPI010001259">
    <property type="protein sequence ID" value="KAF4625945.1"/>
    <property type="molecule type" value="Genomic_DNA"/>
</dbReference>
<feature type="compositionally biased region" description="Low complexity" evidence="8">
    <location>
        <begin position="204"/>
        <end position="224"/>
    </location>
</feature>
<dbReference type="EC" id="1.15.1.1" evidence="4"/>
<reference evidence="11 12" key="1">
    <citation type="submission" date="2020-03" db="EMBL/GenBank/DDBJ databases">
        <title>Draft Genome Sequence of Cudoniella acicularis.</title>
        <authorList>
            <person name="Buettner E."/>
            <person name="Kellner H."/>
        </authorList>
    </citation>
    <scope>NUCLEOTIDE SEQUENCE [LARGE SCALE GENOMIC DNA]</scope>
    <source>
        <strain evidence="11 12">DSM 108380</strain>
    </source>
</reference>
<dbReference type="GO" id="GO:0005576">
    <property type="term" value="C:extracellular region"/>
    <property type="evidence" value="ECO:0007669"/>
    <property type="project" value="UniProtKB-SubCell"/>
</dbReference>
<name>A0A8H4RBT9_9HELO</name>
<evidence type="ECO:0000313" key="11">
    <source>
        <dbReference type="EMBL" id="KAF4625945.1"/>
    </source>
</evidence>
<sequence length="556" mass="61046">MLAASIIPVFLTTLVSVVVAQNDTIVTGALGNATIVENNPPGQTYIATLPPKSFFNPNDPRGNIVGSVSAVARANGIGLKFQVSFSNFPTSGGPFLYHIHDQPVSSDGNCTNTLAHLDPFIRGETPACDPSLPQTCQVGDLSGRHGKIDADPFFANYSDGFASTVQGLGSFLGNRSITVHFGNTTRITCANFTLVGALGGSNVTSSPTGSSSTISSPTSTGSPIRFTGSAMRNAVPALSLMEWDRKIDFGILNFSYAYLRLLCSNLPPPVHFPSPSNRLFYQLNTDSGYEVHQRHLKSVPLRSESLKLSFQHAKTSDSPFGSQVSEKCEELGAWHCRIVADRPSEKLFSGVLMFDLSSPVNVALILPLHRWIIYGTITAMMIFSLFYFFLIIFQCSPVSYFWGVYLGMKGYFLRRRLDSGISANCHPLQSGYEQTYKVVSGRAFVSGIIVRYYNNDSHPLHPYASHYNGLALLHGLVEEEEEILDDILQRRPADIKRTVSESEVEEQLTSLGGIQVQRTVELYRVEDGNAAEGLEREIQIEVTGEREDDEMKRDTK</sequence>
<evidence type="ECO:0000256" key="5">
    <source>
        <dbReference type="ARBA" id="ARBA00022525"/>
    </source>
</evidence>
<dbReference type="Gene3D" id="2.60.40.200">
    <property type="entry name" value="Superoxide dismutase, copper/zinc binding domain"/>
    <property type="match status" value="1"/>
</dbReference>
<evidence type="ECO:0000256" key="3">
    <source>
        <dbReference type="ARBA" id="ARBA00010457"/>
    </source>
</evidence>
<dbReference type="AlphaFoldDB" id="A0A8H4RBT9"/>
<protein>
    <recommendedName>
        <fullName evidence="4">superoxide dismutase</fullName>
        <ecNumber evidence="4">1.15.1.1</ecNumber>
    </recommendedName>
</protein>
<evidence type="ECO:0000256" key="4">
    <source>
        <dbReference type="ARBA" id="ARBA00012682"/>
    </source>
</evidence>
<comment type="subcellular location">
    <subcellularLocation>
        <location evidence="1">Cell envelope</location>
    </subcellularLocation>
    <subcellularLocation>
        <location evidence="2">Secreted</location>
    </subcellularLocation>
</comment>
<keyword evidence="9" id="KW-0812">Transmembrane</keyword>
<dbReference type="GO" id="GO:0004784">
    <property type="term" value="F:superoxide dismutase activity"/>
    <property type="evidence" value="ECO:0007669"/>
    <property type="project" value="UniProtKB-EC"/>
</dbReference>
<dbReference type="FunFam" id="2.60.40.200:FF:000007">
    <property type="entry name" value="Cell surface Cu-only superoxide dismutase 5"/>
    <property type="match status" value="1"/>
</dbReference>
<dbReference type="OrthoDB" id="159229at2759"/>
<keyword evidence="12" id="KW-1185">Reference proteome</keyword>
<dbReference type="GO" id="GO:0046872">
    <property type="term" value="F:metal ion binding"/>
    <property type="evidence" value="ECO:0007669"/>
    <property type="project" value="InterPro"/>
</dbReference>
<keyword evidence="5" id="KW-0964">Secreted</keyword>
<comment type="similarity">
    <text evidence="3">Belongs to the Cu-Zn superoxide dismutase family.</text>
</comment>
<feature type="transmembrane region" description="Helical" evidence="9">
    <location>
        <begin position="371"/>
        <end position="393"/>
    </location>
</feature>
<feature type="signal peptide" evidence="10">
    <location>
        <begin position="1"/>
        <end position="20"/>
    </location>
</feature>
<keyword evidence="6" id="KW-0049">Antioxidant</keyword>